<evidence type="ECO:0000313" key="3">
    <source>
        <dbReference type="EMBL" id="AUX38017.1"/>
    </source>
</evidence>
<evidence type="ECO:0008006" key="5">
    <source>
        <dbReference type="Google" id="ProtNLM"/>
    </source>
</evidence>
<name>A0A4P2R4K4_SORCE</name>
<dbReference type="Proteomes" id="UP000295497">
    <property type="component" value="Chromosome"/>
</dbReference>
<accession>A0A4P2R4K4</accession>
<sequence>MERRAVRANVLMGSLAAALIAAGVGAGGCTQRLIVICDDPNTPEQELCSAVIDRYRAERCEEAGPGAEGCEDAGAPGEPDPQEQPGTPEDPEGEEGGAGASTCSGQCVPGRPLGWFEPLLLWFGSPGDAPPECPPQAPVFGYEGHGDLVVEPHRCAACACDPADAACELPEAWAAYDTRACGATAGAERTSFAAPEGWDGACTAARAIPAGAACGGGPCAQSLEIQAPRVVPGACAPRRAEPPPAPPAVRWGTYARACVGVAIGRCADPGAVCAPAPQAGNAAPPVGFSTCIIHHNVVDECPSFSPYSERHVFYQGAEDTRACTECSCGEPTGGACSILASAYSDSRCSQLVVSARVSSEATFCGAVPRGVALGSKSASVVDVEPGTCAPGGGEPTGGVAPREAMTFCCLPQ</sequence>
<evidence type="ECO:0000256" key="2">
    <source>
        <dbReference type="SAM" id="SignalP"/>
    </source>
</evidence>
<evidence type="ECO:0000313" key="4">
    <source>
        <dbReference type="Proteomes" id="UP000295497"/>
    </source>
</evidence>
<dbReference type="PROSITE" id="PS51257">
    <property type="entry name" value="PROKAR_LIPOPROTEIN"/>
    <property type="match status" value="1"/>
</dbReference>
<dbReference type="EMBL" id="CP012672">
    <property type="protein sequence ID" value="AUX38017.1"/>
    <property type="molecule type" value="Genomic_DNA"/>
</dbReference>
<organism evidence="3 4">
    <name type="scientific">Sorangium cellulosum</name>
    <name type="common">Polyangium cellulosum</name>
    <dbReference type="NCBI Taxonomy" id="56"/>
    <lineage>
        <taxon>Bacteria</taxon>
        <taxon>Pseudomonadati</taxon>
        <taxon>Myxococcota</taxon>
        <taxon>Polyangia</taxon>
        <taxon>Polyangiales</taxon>
        <taxon>Polyangiaceae</taxon>
        <taxon>Sorangium</taxon>
    </lineage>
</organism>
<keyword evidence="2" id="KW-0732">Signal</keyword>
<evidence type="ECO:0000256" key="1">
    <source>
        <dbReference type="SAM" id="MobiDB-lite"/>
    </source>
</evidence>
<feature type="signal peptide" evidence="2">
    <location>
        <begin position="1"/>
        <end position="26"/>
    </location>
</feature>
<gene>
    <name evidence="3" type="ORF">SOCE836_102550</name>
</gene>
<protein>
    <recommendedName>
        <fullName evidence="5">Secreted protein</fullName>
    </recommendedName>
</protein>
<proteinExistence type="predicted"/>
<feature type="chain" id="PRO_5020312786" description="Secreted protein" evidence="2">
    <location>
        <begin position="27"/>
        <end position="412"/>
    </location>
</feature>
<feature type="region of interest" description="Disordered" evidence="1">
    <location>
        <begin position="63"/>
        <end position="103"/>
    </location>
</feature>
<reference evidence="3 4" key="1">
    <citation type="submission" date="2015-09" db="EMBL/GenBank/DDBJ databases">
        <title>Sorangium comparison.</title>
        <authorList>
            <person name="Zaburannyi N."/>
            <person name="Bunk B."/>
            <person name="Overmann J."/>
            <person name="Mueller R."/>
        </authorList>
    </citation>
    <scope>NUCLEOTIDE SEQUENCE [LARGE SCALE GENOMIC DNA]</scope>
    <source>
        <strain evidence="3 4">So ce836</strain>
    </source>
</reference>
<dbReference type="AlphaFoldDB" id="A0A4P2R4K4"/>
<feature type="compositionally biased region" description="Low complexity" evidence="1">
    <location>
        <begin position="72"/>
        <end position="87"/>
    </location>
</feature>
<dbReference type="RefSeq" id="WP_129580531.1">
    <property type="nucleotide sequence ID" value="NZ_CP012672.1"/>
</dbReference>